<dbReference type="CDD" id="cd05466">
    <property type="entry name" value="PBP2_LTTR_substrate"/>
    <property type="match status" value="1"/>
</dbReference>
<evidence type="ECO:0000259" key="5">
    <source>
        <dbReference type="PROSITE" id="PS50931"/>
    </source>
</evidence>
<dbReference type="SUPFAM" id="SSF53850">
    <property type="entry name" value="Periplasmic binding protein-like II"/>
    <property type="match status" value="1"/>
</dbReference>
<dbReference type="InterPro" id="IPR005119">
    <property type="entry name" value="LysR_subst-bd"/>
</dbReference>
<sequence>MARSTIEQWRMFKAVADFGGFQQAADHVHKSQSTVHHAVNKLEEQLGVQLIEVHGRKTAVTHAGQQLLRRINYLLAETERLENVAQNLKQGVESKLAIAVDEAFPKDVLYQALAEVSNEYPIVHLEVIETILTGANELLNKGMAEIALSPFTLANELSEDLCQLEFIAVCGAQHPLAQKKNVTPEDLKQYRQIVLRDSGVEKKTDIGWLGSEQRWTVSHLATSIELIQKNLGFAFLPRRAIAEALQYGLLVPIQLNRGGTRTTNFYLNFRDAETLGPVARSFIGHVRDLTN</sequence>
<dbReference type="GO" id="GO:0000976">
    <property type="term" value="F:transcription cis-regulatory region binding"/>
    <property type="evidence" value="ECO:0007669"/>
    <property type="project" value="TreeGrafter"/>
</dbReference>
<keyword evidence="3 6" id="KW-0238">DNA-binding</keyword>
<dbReference type="PANTHER" id="PTHR30126:SF88">
    <property type="entry name" value="TRANSCRIPTIONAL REGULATOR-RELATED"/>
    <property type="match status" value="1"/>
</dbReference>
<reference evidence="7" key="1">
    <citation type="submission" date="2016-10" db="EMBL/GenBank/DDBJ databases">
        <authorList>
            <person name="Varghese N."/>
            <person name="Submissions S."/>
        </authorList>
    </citation>
    <scope>NUCLEOTIDE SEQUENCE [LARGE SCALE GENOMIC DNA]</scope>
    <source>
        <strain evidence="7">CGMCC 1.7285</strain>
    </source>
</reference>
<protein>
    <submittedName>
        <fullName evidence="6">DNA-binding transcriptional regulator, LysR family</fullName>
    </submittedName>
</protein>
<proteinExistence type="inferred from homology"/>
<evidence type="ECO:0000313" key="6">
    <source>
        <dbReference type="EMBL" id="SFR50067.1"/>
    </source>
</evidence>
<keyword evidence="7" id="KW-1185">Reference proteome</keyword>
<dbReference type="RefSeq" id="WP_092857223.1">
    <property type="nucleotide sequence ID" value="NZ_FOYU01000002.1"/>
</dbReference>
<dbReference type="Pfam" id="PF03466">
    <property type="entry name" value="LysR_substrate"/>
    <property type="match status" value="1"/>
</dbReference>
<evidence type="ECO:0000256" key="3">
    <source>
        <dbReference type="ARBA" id="ARBA00023125"/>
    </source>
</evidence>
<dbReference type="InterPro" id="IPR036388">
    <property type="entry name" value="WH-like_DNA-bd_sf"/>
</dbReference>
<dbReference type="GO" id="GO:0003700">
    <property type="term" value="F:DNA-binding transcription factor activity"/>
    <property type="evidence" value="ECO:0007669"/>
    <property type="project" value="InterPro"/>
</dbReference>
<dbReference type="Gene3D" id="3.40.190.290">
    <property type="match status" value="1"/>
</dbReference>
<accession>A0A1I6H6X4</accession>
<keyword evidence="4" id="KW-0804">Transcription</keyword>
<dbReference type="Gene3D" id="1.10.10.10">
    <property type="entry name" value="Winged helix-like DNA-binding domain superfamily/Winged helix DNA-binding domain"/>
    <property type="match status" value="1"/>
</dbReference>
<evidence type="ECO:0000256" key="4">
    <source>
        <dbReference type="ARBA" id="ARBA00023163"/>
    </source>
</evidence>
<dbReference type="EMBL" id="FOYU01000002">
    <property type="protein sequence ID" value="SFR50067.1"/>
    <property type="molecule type" value="Genomic_DNA"/>
</dbReference>
<dbReference type="SUPFAM" id="SSF46785">
    <property type="entry name" value="Winged helix' DNA-binding domain"/>
    <property type="match status" value="1"/>
</dbReference>
<gene>
    <name evidence="6" type="ORF">SAMN04488070_1528</name>
</gene>
<dbReference type="AlphaFoldDB" id="A0A1I6H6X4"/>
<dbReference type="Pfam" id="PF00126">
    <property type="entry name" value="HTH_1"/>
    <property type="match status" value="1"/>
</dbReference>
<evidence type="ECO:0000256" key="1">
    <source>
        <dbReference type="ARBA" id="ARBA00009437"/>
    </source>
</evidence>
<keyword evidence="2" id="KW-0805">Transcription regulation</keyword>
<name>A0A1I6H6X4_9GAMM</name>
<dbReference type="Proteomes" id="UP000199424">
    <property type="component" value="Unassembled WGS sequence"/>
</dbReference>
<feature type="domain" description="HTH lysR-type" evidence="5">
    <location>
        <begin position="1"/>
        <end position="61"/>
    </location>
</feature>
<evidence type="ECO:0000256" key="2">
    <source>
        <dbReference type="ARBA" id="ARBA00023015"/>
    </source>
</evidence>
<dbReference type="PANTHER" id="PTHR30126">
    <property type="entry name" value="HTH-TYPE TRANSCRIPTIONAL REGULATOR"/>
    <property type="match status" value="1"/>
</dbReference>
<evidence type="ECO:0000313" key="7">
    <source>
        <dbReference type="Proteomes" id="UP000199424"/>
    </source>
</evidence>
<dbReference type="InterPro" id="IPR036390">
    <property type="entry name" value="WH_DNA-bd_sf"/>
</dbReference>
<organism evidence="6 7">
    <name type="scientific">Pseudidiomarina maritima</name>
    <dbReference type="NCBI Taxonomy" id="519453"/>
    <lineage>
        <taxon>Bacteria</taxon>
        <taxon>Pseudomonadati</taxon>
        <taxon>Pseudomonadota</taxon>
        <taxon>Gammaproteobacteria</taxon>
        <taxon>Alteromonadales</taxon>
        <taxon>Idiomarinaceae</taxon>
        <taxon>Pseudidiomarina</taxon>
    </lineage>
</organism>
<comment type="similarity">
    <text evidence="1">Belongs to the LysR transcriptional regulatory family.</text>
</comment>
<dbReference type="InterPro" id="IPR000847">
    <property type="entry name" value="LysR_HTH_N"/>
</dbReference>
<dbReference type="PROSITE" id="PS50931">
    <property type="entry name" value="HTH_LYSR"/>
    <property type="match status" value="1"/>
</dbReference>